<dbReference type="FunFam" id="1.20.1560.10:FF:000014">
    <property type="entry name" value="Multidrug resistance-associated protein member 4"/>
    <property type="match status" value="1"/>
</dbReference>
<evidence type="ECO:0000313" key="13">
    <source>
        <dbReference type="EMBL" id="CAH2263055.1"/>
    </source>
</evidence>
<evidence type="ECO:0000256" key="10">
    <source>
        <dbReference type="SAM" id="Phobius"/>
    </source>
</evidence>
<dbReference type="Gene3D" id="1.20.1560.10">
    <property type="entry name" value="ABC transporter type 1, transmembrane domain"/>
    <property type="match status" value="2"/>
</dbReference>
<evidence type="ECO:0000256" key="4">
    <source>
        <dbReference type="ARBA" id="ARBA00022737"/>
    </source>
</evidence>
<dbReference type="CDD" id="cd03244">
    <property type="entry name" value="ABCC_MRP_domain2"/>
    <property type="match status" value="1"/>
</dbReference>
<dbReference type="SUPFAM" id="SSF90123">
    <property type="entry name" value="ABC transporter transmembrane region"/>
    <property type="match status" value="2"/>
</dbReference>
<protein>
    <submittedName>
        <fullName evidence="13">Jg10841 protein</fullName>
    </submittedName>
</protein>
<feature type="transmembrane region" description="Helical" evidence="10">
    <location>
        <begin position="877"/>
        <end position="908"/>
    </location>
</feature>
<dbReference type="OrthoDB" id="6500128at2759"/>
<dbReference type="GO" id="GO:0016887">
    <property type="term" value="F:ATP hydrolysis activity"/>
    <property type="evidence" value="ECO:0007669"/>
    <property type="project" value="InterPro"/>
</dbReference>
<feature type="transmembrane region" description="Helical" evidence="10">
    <location>
        <begin position="207"/>
        <end position="228"/>
    </location>
</feature>
<dbReference type="CDD" id="cd18579">
    <property type="entry name" value="ABC_6TM_ABCC_D1"/>
    <property type="match status" value="1"/>
</dbReference>
<keyword evidence="8 10" id="KW-0472">Membrane</keyword>
<keyword evidence="6" id="KW-0067">ATP-binding</keyword>
<feature type="transmembrane region" description="Helical" evidence="10">
    <location>
        <begin position="721"/>
        <end position="741"/>
    </location>
</feature>
<feature type="transmembrane region" description="Helical" evidence="10">
    <location>
        <begin position="330"/>
        <end position="350"/>
    </location>
</feature>
<dbReference type="InterPro" id="IPR044746">
    <property type="entry name" value="ABCC_6TM_D1"/>
</dbReference>
<feature type="transmembrane region" description="Helical" evidence="10">
    <location>
        <begin position="234"/>
        <end position="254"/>
    </location>
</feature>
<dbReference type="GO" id="GO:0016020">
    <property type="term" value="C:membrane"/>
    <property type="evidence" value="ECO:0007669"/>
    <property type="project" value="UniProtKB-SubCell"/>
</dbReference>
<keyword evidence="4" id="KW-0677">Repeat</keyword>
<dbReference type="CDD" id="cd03250">
    <property type="entry name" value="ABCC_MRP_domain1"/>
    <property type="match status" value="1"/>
</dbReference>
<dbReference type="Proteomes" id="UP000838756">
    <property type="component" value="Unassembled WGS sequence"/>
</dbReference>
<gene>
    <name evidence="13" type="primary">jg10841</name>
    <name evidence="13" type="ORF">PAEG_LOCUS24307</name>
</gene>
<comment type="caution">
    <text evidence="13">The sequence shown here is derived from an EMBL/GenBank/DDBJ whole genome shotgun (WGS) entry which is preliminary data.</text>
</comment>
<evidence type="ECO:0000259" key="12">
    <source>
        <dbReference type="PROSITE" id="PS50929"/>
    </source>
</evidence>
<dbReference type="PROSITE" id="PS50929">
    <property type="entry name" value="ABC_TM1F"/>
    <property type="match status" value="2"/>
</dbReference>
<evidence type="ECO:0000256" key="3">
    <source>
        <dbReference type="ARBA" id="ARBA00022692"/>
    </source>
</evidence>
<dbReference type="Pfam" id="PF00664">
    <property type="entry name" value="ABC_membrane"/>
    <property type="match status" value="2"/>
</dbReference>
<organism evidence="13 14">
    <name type="scientific">Pararge aegeria aegeria</name>
    <dbReference type="NCBI Taxonomy" id="348720"/>
    <lineage>
        <taxon>Eukaryota</taxon>
        <taxon>Metazoa</taxon>
        <taxon>Ecdysozoa</taxon>
        <taxon>Arthropoda</taxon>
        <taxon>Hexapoda</taxon>
        <taxon>Insecta</taxon>
        <taxon>Pterygota</taxon>
        <taxon>Neoptera</taxon>
        <taxon>Endopterygota</taxon>
        <taxon>Lepidoptera</taxon>
        <taxon>Glossata</taxon>
        <taxon>Ditrysia</taxon>
        <taxon>Papilionoidea</taxon>
        <taxon>Nymphalidae</taxon>
        <taxon>Satyrinae</taxon>
        <taxon>Satyrini</taxon>
        <taxon>Parargina</taxon>
        <taxon>Pararge</taxon>
    </lineage>
</organism>
<evidence type="ECO:0000256" key="2">
    <source>
        <dbReference type="ARBA" id="ARBA00022448"/>
    </source>
</evidence>
<dbReference type="PROSITE" id="PS50893">
    <property type="entry name" value="ABC_TRANSPORTER_2"/>
    <property type="match status" value="2"/>
</dbReference>
<accession>A0A8S4SKM2</accession>
<feature type="compositionally biased region" description="Polar residues" evidence="9">
    <location>
        <begin position="671"/>
        <end position="682"/>
    </location>
</feature>
<dbReference type="PANTHER" id="PTHR24223:SF415">
    <property type="entry name" value="FI20190P1"/>
    <property type="match status" value="1"/>
</dbReference>
<dbReference type="InterPro" id="IPR050173">
    <property type="entry name" value="ABC_transporter_C-like"/>
</dbReference>
<dbReference type="EMBL" id="CAKXAJ010026225">
    <property type="protein sequence ID" value="CAH2263055.1"/>
    <property type="molecule type" value="Genomic_DNA"/>
</dbReference>
<evidence type="ECO:0000313" key="14">
    <source>
        <dbReference type="Proteomes" id="UP000838756"/>
    </source>
</evidence>
<dbReference type="FunFam" id="3.40.50.300:FF:000163">
    <property type="entry name" value="Multidrug resistance-associated protein member 4"/>
    <property type="match status" value="1"/>
</dbReference>
<keyword evidence="5" id="KW-0547">Nucleotide-binding</keyword>
<dbReference type="InterPro" id="IPR044726">
    <property type="entry name" value="ABCC_6TM_D2"/>
</dbReference>
<name>A0A8S4SKM2_9NEOP</name>
<dbReference type="GO" id="GO:0140359">
    <property type="term" value="F:ABC-type transporter activity"/>
    <property type="evidence" value="ECO:0007669"/>
    <property type="project" value="InterPro"/>
</dbReference>
<evidence type="ECO:0000259" key="11">
    <source>
        <dbReference type="PROSITE" id="PS50893"/>
    </source>
</evidence>
<evidence type="ECO:0000256" key="8">
    <source>
        <dbReference type="ARBA" id="ARBA00023136"/>
    </source>
</evidence>
<dbReference type="SUPFAM" id="SSF52540">
    <property type="entry name" value="P-loop containing nucleoside triphosphate hydrolases"/>
    <property type="match status" value="2"/>
</dbReference>
<dbReference type="InterPro" id="IPR017871">
    <property type="entry name" value="ABC_transporter-like_CS"/>
</dbReference>
<feature type="transmembrane region" description="Helical" evidence="10">
    <location>
        <begin position="795"/>
        <end position="821"/>
    </location>
</feature>
<dbReference type="InterPro" id="IPR003593">
    <property type="entry name" value="AAA+_ATPase"/>
</dbReference>
<evidence type="ECO:0000256" key="7">
    <source>
        <dbReference type="ARBA" id="ARBA00022989"/>
    </source>
</evidence>
<feature type="transmembrane region" description="Helical" evidence="10">
    <location>
        <begin position="978"/>
        <end position="998"/>
    </location>
</feature>
<comment type="subcellular location">
    <subcellularLocation>
        <location evidence="1">Membrane</location>
        <topology evidence="1">Multi-pass membrane protein</topology>
    </subcellularLocation>
</comment>
<dbReference type="SMART" id="SM00382">
    <property type="entry name" value="AAA"/>
    <property type="match status" value="2"/>
</dbReference>
<evidence type="ECO:0000256" key="5">
    <source>
        <dbReference type="ARBA" id="ARBA00022741"/>
    </source>
</evidence>
<dbReference type="Pfam" id="PF00005">
    <property type="entry name" value="ABC_tran"/>
    <property type="match status" value="2"/>
</dbReference>
<keyword evidence="3 10" id="KW-0812">Transmembrane</keyword>
<feature type="transmembrane region" description="Helical" evidence="10">
    <location>
        <begin position="83"/>
        <end position="110"/>
    </location>
</feature>
<proteinExistence type="predicted"/>
<dbReference type="FunFam" id="1.20.1560.10:FF:000026">
    <property type="entry name" value="Multidrug resistance-associated protein lethal(2)03659"/>
    <property type="match status" value="1"/>
</dbReference>
<reference evidence="13" key="1">
    <citation type="submission" date="2022-03" db="EMBL/GenBank/DDBJ databases">
        <authorList>
            <person name="Lindestad O."/>
        </authorList>
    </citation>
    <scope>NUCLEOTIDE SEQUENCE</scope>
</reference>
<feature type="domain" description="ABC transmembrane type-1" evidence="12">
    <location>
        <begin position="96"/>
        <end position="377"/>
    </location>
</feature>
<dbReference type="InterPro" id="IPR011527">
    <property type="entry name" value="ABC1_TM_dom"/>
</dbReference>
<feature type="region of interest" description="Disordered" evidence="9">
    <location>
        <begin position="671"/>
        <end position="697"/>
    </location>
</feature>
<feature type="domain" description="ABC transporter" evidence="11">
    <location>
        <begin position="1070"/>
        <end position="1299"/>
    </location>
</feature>
<dbReference type="InterPro" id="IPR036640">
    <property type="entry name" value="ABC1_TM_sf"/>
</dbReference>
<dbReference type="FunFam" id="3.40.50.300:FF:000973">
    <property type="entry name" value="Multidrug resistance-associated protein 4"/>
    <property type="match status" value="1"/>
</dbReference>
<dbReference type="InterPro" id="IPR027417">
    <property type="entry name" value="P-loop_NTPase"/>
</dbReference>
<dbReference type="Gene3D" id="3.40.50.300">
    <property type="entry name" value="P-loop containing nucleotide triphosphate hydrolases"/>
    <property type="match status" value="2"/>
</dbReference>
<feature type="domain" description="ABC transmembrane type-1" evidence="12">
    <location>
        <begin position="725"/>
        <end position="1036"/>
    </location>
</feature>
<keyword evidence="7 10" id="KW-1133">Transmembrane helix</keyword>
<evidence type="ECO:0000256" key="6">
    <source>
        <dbReference type="ARBA" id="ARBA00022840"/>
    </source>
</evidence>
<feature type="transmembrane region" description="Helical" evidence="10">
    <location>
        <begin position="135"/>
        <end position="156"/>
    </location>
</feature>
<dbReference type="PANTHER" id="PTHR24223">
    <property type="entry name" value="ATP-BINDING CASSETTE SUB-FAMILY C"/>
    <property type="match status" value="1"/>
</dbReference>
<sequence length="1330" mass="149282">MDSKVVFKEKNPHDKANILSKIFLWWSFRLFRRGYKHGLTLDDLWQARSGDKSGRLGDRLEEAWEKELENSRKKKTQPSLSRAIISCFWVEYMLCGFFVGILFIILWPMIPYTLALFIEYFAGEKTKETYRNAHIYNFALNFLSILTAMMLNHTSLAQSCVGMRVRIASCAIVYRKILRLNRIGMSKTETGQVINLMSNDVNRFDMAASFLNFIWVMPIVVPIVSYLVWQHIGWATLAALLVIFVQAVIIQAYLSQLQGALRGKIAKRTDQRVKVMSELVNGVQVIKMYAWEIPFEKLVDKLRKYEVKFILKTSFIKGFSTALSVFTERFILFSAIVTFVVTGGDIRAGITFSLVQYYNLLQLTCNIFFPMALALLAESKVSIKRLENFLSLEELEPEEPKINGFSANVITNGIEKEKDNANTKMKSMVMSNVSASWLPDPIVHTLRNISLTAHPGEFVAITGLVGSGKSSLLQVILGELQPSQGTLSLGGARIAYASQEPWLFVATVRQNILFGLPYDRVRYKKVVTACALVRDFEQLPDGDATLVGERGISLSGGQRARIGLARACYRQADIYLLDDPLSAVDTHVGKHLVSECLMGLLRHSTRILVTHQLHHLKTADKVIILRNGEIEIQGSFEEVSKTPLFDELLEEEEPEQTEEVLRAQMKRQRTISIQSHTSVSTTADEKAHDENDDPQETAELMETGRVSGSVYRKYFHAGGSWALLVFTFVSIILAQVVTSAGDLWLTHWMNTVENTHNNDTLQEDRIIPNTTTNNSTVDPNNGEGYLSLADHTFYIYIWGAAILGCIILTTGRSLLFLWVCMCSSIKLHNKMFSNILSATMRFFDTNPSGRILNRFSKDMGVVDEILPRMFLDSIQMFMVMFGILIMVAIVNPYMLLTTLFCGIFMYLWTIVYLNTAQAIKRVEGVSRSPVFSHVSASMAGLTTVRACGAQEMLRAQFDDKQDVHTAAWYLTLITNTAFSIWLSLISASYVVVVAYTFLLMDDGTTKSGNVGLAISQGLILVNMVQYGIKQTTEVISQMTSVERVVQFTKLPQEQTDGPPPPKDWPKRARLVFKDLYLRYDKEAEPVLKNLNIVIESGWKVGVVGRTGAGKSSLISALFRLAPIDGHVYIDDVDTGEIALKELRSKISIIPQEPVLFSASLRYNLDPFDKYSDSDIWKALEQVELKHSVSSLSAGVEAGGANFSAGERQLLCLARAALARNRLLVLDEATANVDPNTDAIIQKSIRKHFTDCTVVTVAHRLHTVADSDRVIVMEAGEIVECGHPHDLLQKEDGHFTQMVQQLGNASEQSLRELARNAHLQHIKYVDAEDQP</sequence>
<dbReference type="PROSITE" id="PS00211">
    <property type="entry name" value="ABC_TRANSPORTER_1"/>
    <property type="match status" value="1"/>
</dbReference>
<dbReference type="GO" id="GO:0005524">
    <property type="term" value="F:ATP binding"/>
    <property type="evidence" value="ECO:0007669"/>
    <property type="project" value="UniProtKB-KW"/>
</dbReference>
<evidence type="ECO:0000256" key="1">
    <source>
        <dbReference type="ARBA" id="ARBA00004141"/>
    </source>
</evidence>
<dbReference type="CDD" id="cd18580">
    <property type="entry name" value="ABC_6TM_ABCC_D2"/>
    <property type="match status" value="1"/>
</dbReference>
<dbReference type="InterPro" id="IPR003439">
    <property type="entry name" value="ABC_transporter-like_ATP-bd"/>
</dbReference>
<evidence type="ECO:0000256" key="9">
    <source>
        <dbReference type="SAM" id="MobiDB-lite"/>
    </source>
</evidence>
<keyword evidence="2" id="KW-0813">Transport</keyword>
<keyword evidence="14" id="KW-1185">Reference proteome</keyword>
<feature type="transmembrane region" description="Helical" evidence="10">
    <location>
        <begin position="356"/>
        <end position="377"/>
    </location>
</feature>
<feature type="domain" description="ABC transporter" evidence="11">
    <location>
        <begin position="428"/>
        <end position="652"/>
    </location>
</feature>